<gene>
    <name evidence="1" type="ORF">C7451_106212</name>
</gene>
<accession>A0A2V3V300</accession>
<dbReference type="Proteomes" id="UP000248014">
    <property type="component" value="Unassembled WGS sequence"/>
</dbReference>
<dbReference type="Gene3D" id="3.40.630.40">
    <property type="entry name" value="Zn-dependent exopeptidases"/>
    <property type="match status" value="1"/>
</dbReference>
<sequence length="301" mass="32465">MSSCMDGVPIDAAMPSRLFSLEGLDSARLPVLIAVPHAGRDYPDEILQNLRVAPEVLERLEDRHADMLLPDPAALGAPVLVAHAARAWIDLNRAPSEVDPQMIADAPRTAFAQPSAKVRGGLGLVPRRLADHGDLWRRPFRQSTIAARISGFHDPYHRALNQALHALKARFGCALLIDLHSMPPLRPEGAAVPPGIVLGDRFGRSASGSLCDLAMRTMTRLGFEVALNHPYAGGYVLDRHGRPSRGIHALQVEVDRSLYLDAGLRNPGAGLPHVRSALVELIEALSDDLLRSDPGLAIAAE</sequence>
<organism evidence="1 2">
    <name type="scientific">Blastomonas natatoria</name>
    <dbReference type="NCBI Taxonomy" id="34015"/>
    <lineage>
        <taxon>Bacteria</taxon>
        <taxon>Pseudomonadati</taxon>
        <taxon>Pseudomonadota</taxon>
        <taxon>Alphaproteobacteria</taxon>
        <taxon>Sphingomonadales</taxon>
        <taxon>Sphingomonadaceae</taxon>
        <taxon>Blastomonas</taxon>
    </lineage>
</organism>
<keyword evidence="2" id="KW-1185">Reference proteome</keyword>
<dbReference type="GO" id="GO:0016787">
    <property type="term" value="F:hydrolase activity"/>
    <property type="evidence" value="ECO:0007669"/>
    <property type="project" value="UniProtKB-KW"/>
</dbReference>
<protein>
    <submittedName>
        <fullName evidence="1">N-formylglutamate amidohydrolase</fullName>
    </submittedName>
</protein>
<comment type="caution">
    <text evidence="1">The sequence shown here is derived from an EMBL/GenBank/DDBJ whole genome shotgun (WGS) entry which is preliminary data.</text>
</comment>
<evidence type="ECO:0000313" key="2">
    <source>
        <dbReference type="Proteomes" id="UP000248014"/>
    </source>
</evidence>
<reference evidence="1 2" key="1">
    <citation type="submission" date="2018-05" db="EMBL/GenBank/DDBJ databases">
        <title>Genomic Encyclopedia of Type Strains, Phase IV (KMG-IV): sequencing the most valuable type-strain genomes for metagenomic binning, comparative biology and taxonomic classification.</title>
        <authorList>
            <person name="Goeker M."/>
        </authorList>
    </citation>
    <scope>NUCLEOTIDE SEQUENCE [LARGE SCALE GENOMIC DNA]</scope>
    <source>
        <strain evidence="1 2">DSM 3183</strain>
    </source>
</reference>
<dbReference type="AlphaFoldDB" id="A0A2V3V300"/>
<evidence type="ECO:0000313" key="1">
    <source>
        <dbReference type="EMBL" id="PXW76047.1"/>
    </source>
</evidence>
<dbReference type="EMBL" id="QJJM01000006">
    <property type="protein sequence ID" value="PXW76047.1"/>
    <property type="molecule type" value="Genomic_DNA"/>
</dbReference>
<dbReference type="SUPFAM" id="SSF53187">
    <property type="entry name" value="Zn-dependent exopeptidases"/>
    <property type="match status" value="1"/>
</dbReference>
<dbReference type="Pfam" id="PF05013">
    <property type="entry name" value="FGase"/>
    <property type="match status" value="1"/>
</dbReference>
<dbReference type="InterPro" id="IPR007709">
    <property type="entry name" value="N-FG_amidohydro"/>
</dbReference>
<keyword evidence="1" id="KW-0378">Hydrolase</keyword>
<proteinExistence type="predicted"/>
<name>A0A2V3V300_9SPHN</name>